<organism evidence="1 2">
    <name type="scientific">Alistipes putredinis</name>
    <dbReference type="NCBI Taxonomy" id="28117"/>
    <lineage>
        <taxon>Bacteria</taxon>
        <taxon>Pseudomonadati</taxon>
        <taxon>Bacteroidota</taxon>
        <taxon>Bacteroidia</taxon>
        <taxon>Bacteroidales</taxon>
        <taxon>Rikenellaceae</taxon>
        <taxon>Alistipes</taxon>
    </lineage>
</organism>
<accession>A0A1Q6FBX9</accession>
<dbReference type="Proteomes" id="UP000187417">
    <property type="component" value="Unassembled WGS sequence"/>
</dbReference>
<comment type="caution">
    <text evidence="1">The sequence shown here is derived from an EMBL/GenBank/DDBJ whole genome shotgun (WGS) entry which is preliminary data.</text>
</comment>
<dbReference type="AlphaFoldDB" id="A0A1Q6FBX9"/>
<proteinExistence type="predicted"/>
<name>A0A1Q6FBX9_9BACT</name>
<dbReference type="STRING" id="28117.BHV66_02485"/>
<reference evidence="1 2" key="1">
    <citation type="journal article" date="2016" name="Nat. Biotechnol.">
        <title>Measurement of bacterial replication rates in microbial communities.</title>
        <authorList>
            <person name="Brown C.T."/>
            <person name="Olm M.R."/>
            <person name="Thomas B.C."/>
            <person name="Banfield J.F."/>
        </authorList>
    </citation>
    <scope>NUCLEOTIDE SEQUENCE [LARGE SCALE GENOMIC DNA]</scope>
    <source>
        <strain evidence="1">CAG:67_53_122</strain>
    </source>
</reference>
<protein>
    <submittedName>
        <fullName evidence="1">Uncharacterized protein</fullName>
    </submittedName>
</protein>
<gene>
    <name evidence="1" type="ORF">BHV66_02485</name>
</gene>
<sequence>MDLVSSYIWRGVYEAGPSLQPGLTLGIGNFTIAAWGSVDFTSSSYKEADLMLSYRLKNITFHLKDLYDEGSASDRNPQISRNYFHFGADSPHRIEAGIEWQVSRKVPITLSWYTILFGARDVDTRGRRCYSSYVEVAYPFTVKTIDLKTGVGAAPWKTAGEGGAKGFAVKNVFINAGKLWAVKSMGSFRIGLFTHLSWCPLKEDVNCVGGISLRM</sequence>
<evidence type="ECO:0000313" key="1">
    <source>
        <dbReference type="EMBL" id="OKY96252.1"/>
    </source>
</evidence>
<dbReference type="EMBL" id="MNQH01000002">
    <property type="protein sequence ID" value="OKY96252.1"/>
    <property type="molecule type" value="Genomic_DNA"/>
</dbReference>
<evidence type="ECO:0000313" key="2">
    <source>
        <dbReference type="Proteomes" id="UP000187417"/>
    </source>
</evidence>